<proteinExistence type="predicted"/>
<keyword evidence="2" id="KW-0418">Kinase</keyword>
<dbReference type="SUPFAM" id="SSF56112">
    <property type="entry name" value="Protein kinase-like (PK-like)"/>
    <property type="match status" value="1"/>
</dbReference>
<dbReference type="EMBL" id="QKWP01001128">
    <property type="protein sequence ID" value="RIB11489.1"/>
    <property type="molecule type" value="Genomic_DNA"/>
</dbReference>
<evidence type="ECO:0000259" key="1">
    <source>
        <dbReference type="PROSITE" id="PS50011"/>
    </source>
</evidence>
<dbReference type="STRING" id="44941.A0A397URS8"/>
<protein>
    <submittedName>
        <fullName evidence="2">Kinase-like domain-containing protein</fullName>
    </submittedName>
</protein>
<dbReference type="InterPro" id="IPR000719">
    <property type="entry name" value="Prot_kinase_dom"/>
</dbReference>
<dbReference type="GO" id="GO:0005524">
    <property type="term" value="F:ATP binding"/>
    <property type="evidence" value="ECO:0007669"/>
    <property type="project" value="InterPro"/>
</dbReference>
<dbReference type="PANTHER" id="PTHR23257">
    <property type="entry name" value="SERINE-THREONINE PROTEIN KINASE"/>
    <property type="match status" value="1"/>
</dbReference>
<dbReference type="Pfam" id="PF07714">
    <property type="entry name" value="PK_Tyr_Ser-Thr"/>
    <property type="match status" value="1"/>
</dbReference>
<gene>
    <name evidence="2" type="ORF">C2G38_2261542</name>
</gene>
<dbReference type="AlphaFoldDB" id="A0A397URS8"/>
<comment type="caution">
    <text evidence="2">The sequence shown here is derived from an EMBL/GenBank/DDBJ whole genome shotgun (WGS) entry which is preliminary data.</text>
</comment>
<dbReference type="GO" id="GO:0004672">
    <property type="term" value="F:protein kinase activity"/>
    <property type="evidence" value="ECO:0007669"/>
    <property type="project" value="InterPro"/>
</dbReference>
<feature type="domain" description="Protein kinase" evidence="1">
    <location>
        <begin position="1"/>
        <end position="205"/>
    </location>
</feature>
<dbReference type="Gene3D" id="1.10.510.10">
    <property type="entry name" value="Transferase(Phosphotransferase) domain 1"/>
    <property type="match status" value="1"/>
</dbReference>
<dbReference type="InterPro" id="IPR001245">
    <property type="entry name" value="Ser-Thr/Tyr_kinase_cat_dom"/>
</dbReference>
<name>A0A397URS8_9GLOM</name>
<dbReference type="OrthoDB" id="4062651at2759"/>
<dbReference type="GO" id="GO:0005737">
    <property type="term" value="C:cytoplasm"/>
    <property type="evidence" value="ECO:0007669"/>
    <property type="project" value="TreeGrafter"/>
</dbReference>
<sequence>MPSFLRCYGISKHHDSKDYIIVLEAAQMGSLRENLYSISLMEWKDKLSFLHCIASDLQAMHSQNYIQRDLHSGNILQETLQSARIANLGLSVLASRSLKITPNDVYGILPYIPPEVLRNQPYTTASDIYSFGIIMWEILFGIPITRVYAIFHERFGSQLEIQVAFNGLRPPIHENIKICYIDLMKRCWENEPEKRPSAVEIYETFAKWQNDMKILFEFTEYNAKIKQQSNRIDNMINNNKVNCANEIYSDQFISHTIFQSTIDNSESESKNFIINFEEFNFI</sequence>
<accession>A0A397URS8</accession>
<keyword evidence="2" id="KW-0808">Transferase</keyword>
<organism evidence="2 3">
    <name type="scientific">Gigaspora rosea</name>
    <dbReference type="NCBI Taxonomy" id="44941"/>
    <lineage>
        <taxon>Eukaryota</taxon>
        <taxon>Fungi</taxon>
        <taxon>Fungi incertae sedis</taxon>
        <taxon>Mucoromycota</taxon>
        <taxon>Glomeromycotina</taxon>
        <taxon>Glomeromycetes</taxon>
        <taxon>Diversisporales</taxon>
        <taxon>Gigasporaceae</taxon>
        <taxon>Gigaspora</taxon>
    </lineage>
</organism>
<dbReference type="PROSITE" id="PS50011">
    <property type="entry name" value="PROTEIN_KINASE_DOM"/>
    <property type="match status" value="1"/>
</dbReference>
<evidence type="ECO:0000313" key="2">
    <source>
        <dbReference type="EMBL" id="RIB11489.1"/>
    </source>
</evidence>
<reference evidence="2 3" key="1">
    <citation type="submission" date="2018-06" db="EMBL/GenBank/DDBJ databases">
        <title>Comparative genomics reveals the genomic features of Rhizophagus irregularis, R. cerebriforme, R. diaphanum and Gigaspora rosea, and their symbiotic lifestyle signature.</title>
        <authorList>
            <person name="Morin E."/>
            <person name="San Clemente H."/>
            <person name="Chen E.C.H."/>
            <person name="De La Providencia I."/>
            <person name="Hainaut M."/>
            <person name="Kuo A."/>
            <person name="Kohler A."/>
            <person name="Murat C."/>
            <person name="Tang N."/>
            <person name="Roy S."/>
            <person name="Loubradou J."/>
            <person name="Henrissat B."/>
            <person name="Grigoriev I.V."/>
            <person name="Corradi N."/>
            <person name="Roux C."/>
            <person name="Martin F.M."/>
        </authorList>
    </citation>
    <scope>NUCLEOTIDE SEQUENCE [LARGE SCALE GENOMIC DNA]</scope>
    <source>
        <strain evidence="2 3">DAOM 194757</strain>
    </source>
</reference>
<dbReference type="GO" id="GO:0007165">
    <property type="term" value="P:signal transduction"/>
    <property type="evidence" value="ECO:0007669"/>
    <property type="project" value="TreeGrafter"/>
</dbReference>
<dbReference type="Proteomes" id="UP000266673">
    <property type="component" value="Unassembled WGS sequence"/>
</dbReference>
<dbReference type="InterPro" id="IPR011009">
    <property type="entry name" value="Kinase-like_dom_sf"/>
</dbReference>
<keyword evidence="3" id="KW-1185">Reference proteome</keyword>
<dbReference type="InterPro" id="IPR050167">
    <property type="entry name" value="Ser_Thr_protein_kinase"/>
</dbReference>
<evidence type="ECO:0000313" key="3">
    <source>
        <dbReference type="Proteomes" id="UP000266673"/>
    </source>
</evidence>